<name>A0A7S3FHA2_9EUKA</name>
<evidence type="ECO:0008006" key="3">
    <source>
        <dbReference type="Google" id="ProtNLM"/>
    </source>
</evidence>
<feature type="compositionally biased region" description="Basic and acidic residues" evidence="1">
    <location>
        <begin position="548"/>
        <end position="559"/>
    </location>
</feature>
<dbReference type="AlphaFoldDB" id="A0A7S3FHA2"/>
<feature type="region of interest" description="Disordered" evidence="1">
    <location>
        <begin position="531"/>
        <end position="568"/>
    </location>
</feature>
<feature type="region of interest" description="Disordered" evidence="1">
    <location>
        <begin position="1"/>
        <end position="21"/>
    </location>
</feature>
<organism evidence="2">
    <name type="scientific">Haptolina ericina</name>
    <dbReference type="NCBI Taxonomy" id="156174"/>
    <lineage>
        <taxon>Eukaryota</taxon>
        <taxon>Haptista</taxon>
        <taxon>Haptophyta</taxon>
        <taxon>Prymnesiophyceae</taxon>
        <taxon>Prymnesiales</taxon>
        <taxon>Prymnesiaceae</taxon>
        <taxon>Haptolina</taxon>
    </lineage>
</organism>
<evidence type="ECO:0000313" key="2">
    <source>
        <dbReference type="EMBL" id="CAE0147797.1"/>
    </source>
</evidence>
<feature type="compositionally biased region" description="Low complexity" evidence="1">
    <location>
        <begin position="143"/>
        <end position="163"/>
    </location>
</feature>
<gene>
    <name evidence="2" type="ORF">HERI1096_LOCUS37044</name>
</gene>
<proteinExistence type="predicted"/>
<reference evidence="2" key="1">
    <citation type="submission" date="2021-01" db="EMBL/GenBank/DDBJ databases">
        <authorList>
            <person name="Corre E."/>
            <person name="Pelletier E."/>
            <person name="Niang G."/>
            <person name="Scheremetjew M."/>
            <person name="Finn R."/>
            <person name="Kale V."/>
            <person name="Holt S."/>
            <person name="Cochrane G."/>
            <person name="Meng A."/>
            <person name="Brown T."/>
            <person name="Cohen L."/>
        </authorList>
    </citation>
    <scope>NUCLEOTIDE SEQUENCE</scope>
    <source>
        <strain evidence="2">CCMP281</strain>
    </source>
</reference>
<feature type="region of interest" description="Disordered" evidence="1">
    <location>
        <begin position="56"/>
        <end position="108"/>
    </location>
</feature>
<feature type="region of interest" description="Disordered" evidence="1">
    <location>
        <begin position="143"/>
        <end position="184"/>
    </location>
</feature>
<dbReference type="EMBL" id="HBHX01066952">
    <property type="protein sequence ID" value="CAE0147797.1"/>
    <property type="molecule type" value="Transcribed_RNA"/>
</dbReference>
<accession>A0A7S3FHA2</accession>
<evidence type="ECO:0000256" key="1">
    <source>
        <dbReference type="SAM" id="MobiDB-lite"/>
    </source>
</evidence>
<protein>
    <recommendedName>
        <fullName evidence="3">GAF domain-containing protein</fullName>
    </recommendedName>
</protein>
<sequence length="584" mass="60177">MEALLDFSSDASKAQGADGISLSGVGSSATDVINRAAALARGHLKNGGAYGADDAAHGDIDSGSDGDLDFGDQPIQRDPLGAAHGMDRSDSTLRGSHGGGGADQLGDGADYVTQRGSFHKDLFALAMPPLSFPSCGSQLGDWPSAGAPSNKGAAAAEAAAAATAPPPPQHPSRGLAGVPSSGLSSAAATVTPADRAMEALLGYACHTLHLVACDFWKLQTTGSGATEAQLQLTHSNDRDRTALHCCRSMLASSLCEAAACTRELAWFGATADQQQLLTRAGVEMSTVVAVPCTDAPSSSNLPAKAQPVTGCLVLYSSKALPQFDESLDSFLTVLCLAVGEAKATPTPSSPRAHFSQSPSSLPPTGVGWLLLAAAHALQADVTEQWSLQPGCGGGNISMVRERSIISRCFQSLPEVRHAGGNGCASLQGFGSQLSRASLYAAQLIWVNPTTSDGLLEGMGLPMQTAVGLPVWNSKNAAGVFLFYSLDRIEQTPRASFLLAQLQRLVSTSSESHHLGPSRQGIRPEELLTSGLLQPGRTGDQPSAPPWSHARESRGTREPRGAAGGDFGIGADLGGSQVWFECAST</sequence>